<dbReference type="Proteomes" id="UP000250257">
    <property type="component" value="Unassembled WGS sequence"/>
</dbReference>
<dbReference type="EMBL" id="UAWT01000001">
    <property type="protein sequence ID" value="SQC62183.1"/>
    <property type="molecule type" value="Genomic_DNA"/>
</dbReference>
<accession>A0A2X3GMK0</accession>
<dbReference type="RefSeq" id="WP_112153710.1">
    <property type="nucleotide sequence ID" value="NZ_UAWT01000001.1"/>
</dbReference>
<evidence type="ECO:0008006" key="3">
    <source>
        <dbReference type="Google" id="ProtNLM"/>
    </source>
</evidence>
<name>A0A2X3GMK0_9LIST</name>
<reference evidence="1 2" key="1">
    <citation type="submission" date="2018-06" db="EMBL/GenBank/DDBJ databases">
        <authorList>
            <consortium name="Pathogen Informatics"/>
            <person name="Doyle S."/>
        </authorList>
    </citation>
    <scope>NUCLEOTIDE SEQUENCE [LARGE SCALE GENOMIC DNA]</scope>
    <source>
        <strain evidence="1 2">NCTC13940</strain>
    </source>
</reference>
<evidence type="ECO:0000313" key="2">
    <source>
        <dbReference type="Proteomes" id="UP000250257"/>
    </source>
</evidence>
<dbReference type="InterPro" id="IPR026952">
    <property type="entry name" value="WVELL"/>
</dbReference>
<dbReference type="STRING" id="1214117.LFLEISCH_15061"/>
<gene>
    <name evidence="1" type="ORF">NCTC13940_00080</name>
</gene>
<dbReference type="Pfam" id="PF14043">
    <property type="entry name" value="WVELL"/>
    <property type="match status" value="1"/>
</dbReference>
<proteinExistence type="predicted"/>
<organism evidence="1 2">
    <name type="scientific">Listeria fleischmannii subsp. fleischmannii</name>
    <dbReference type="NCBI Taxonomy" id="1671902"/>
    <lineage>
        <taxon>Bacteria</taxon>
        <taxon>Bacillati</taxon>
        <taxon>Bacillota</taxon>
        <taxon>Bacilli</taxon>
        <taxon>Bacillales</taxon>
        <taxon>Listeriaceae</taxon>
        <taxon>Listeria</taxon>
    </lineage>
</organism>
<evidence type="ECO:0000313" key="1">
    <source>
        <dbReference type="EMBL" id="SQC62183.1"/>
    </source>
</evidence>
<sequence>MNEYIEELVELLLSKNPNLTEEKALWWIEMLWSDFESSYAKAGYPYRGKEYAYDYVKQQIERHGKMLHHVSSKNKGVYQ</sequence>
<protein>
    <recommendedName>
        <fullName evidence="3">WVELL protein</fullName>
    </recommendedName>
</protein>
<dbReference type="AlphaFoldDB" id="A0A2X3GMK0"/>